<dbReference type="RefSeq" id="WP_153724605.1">
    <property type="nucleotide sequence ID" value="NZ_CP045875.1"/>
</dbReference>
<evidence type="ECO:0000256" key="4">
    <source>
        <dbReference type="ARBA" id="ARBA00022679"/>
    </source>
</evidence>
<dbReference type="EMBL" id="CP045875">
    <property type="protein sequence ID" value="QGG47168.1"/>
    <property type="molecule type" value="Genomic_DNA"/>
</dbReference>
<feature type="binding site" evidence="7">
    <location>
        <position position="104"/>
    </location>
    <ligand>
        <name>S-adenosyl-L-methionine</name>
        <dbReference type="ChEBI" id="CHEBI:59789"/>
    </ligand>
</feature>
<dbReference type="AlphaFoldDB" id="A0A5Q2MX71"/>
<comment type="similarity">
    <text evidence="7">Belongs to the class I-like SAM-binding methyltransferase superfamily. TrmB family.</text>
</comment>
<dbReference type="Proteomes" id="UP000366051">
    <property type="component" value="Chromosome"/>
</dbReference>
<reference evidence="9" key="1">
    <citation type="submission" date="2019-11" db="EMBL/GenBank/DDBJ databases">
        <title>Genome sequence of Heliorestis convoluta strain HH, an alkaliphilic and minimalistic phototrophic bacterium from a soda lake in Egypt.</title>
        <authorList>
            <person name="Dewey E.D."/>
            <person name="Stokes L.M."/>
            <person name="Burchell B.M."/>
            <person name="Shaffer K.N."/>
            <person name="Huntington A.M."/>
            <person name="Baker J.M."/>
            <person name="Nadendla S."/>
            <person name="Giglio M.G."/>
            <person name="Touchman J.W."/>
            <person name="Blankenship R.E."/>
            <person name="Madigan M.T."/>
            <person name="Sattley W.M."/>
        </authorList>
    </citation>
    <scope>NUCLEOTIDE SEQUENCE [LARGE SCALE GENOMIC DNA]</scope>
    <source>
        <strain evidence="9">HH</strain>
    </source>
</reference>
<dbReference type="PROSITE" id="PS51625">
    <property type="entry name" value="SAM_MT_TRMB"/>
    <property type="match status" value="1"/>
</dbReference>
<evidence type="ECO:0000256" key="6">
    <source>
        <dbReference type="ARBA" id="ARBA00022694"/>
    </source>
</evidence>
<dbReference type="KEGG" id="hcv:FTV88_1016"/>
<dbReference type="SUPFAM" id="SSF53335">
    <property type="entry name" value="S-adenosyl-L-methionine-dependent methyltransferases"/>
    <property type="match status" value="1"/>
</dbReference>
<dbReference type="GO" id="GO:0043527">
    <property type="term" value="C:tRNA methyltransferase complex"/>
    <property type="evidence" value="ECO:0007669"/>
    <property type="project" value="TreeGrafter"/>
</dbReference>
<comment type="function">
    <text evidence="2 7">Catalyzes the formation of N(7)-methylguanine at position 46 (m7G46) in tRNA.</text>
</comment>
<dbReference type="InterPro" id="IPR055361">
    <property type="entry name" value="tRNA_methyltr_TrmB_bact"/>
</dbReference>
<sequence>MRLRRIPGVREKLLQFPQWLTLEPAQYKGRWREYFAEKAGLPATEEKELHLELGVGKGNFINTMAQTCPDKYWLGVELREEVLLQALTKAEAWQAPNLTLIWANIERLGEFFAPGEVNRIYLNFSDPWPKVRHSKRRLTYRKFLEIYRQILQEGSEIHLKTDNRGLFEFSLEEFQECGFQLREVTFDLHQEKEKEQFDLSAQVMTEYEKRFVGLNQPIQRAVAQVLPKG</sequence>
<feature type="binding site" evidence="7">
    <location>
        <position position="77"/>
    </location>
    <ligand>
        <name>S-adenosyl-L-methionine</name>
        <dbReference type="ChEBI" id="CHEBI:59789"/>
    </ligand>
</feature>
<evidence type="ECO:0000256" key="7">
    <source>
        <dbReference type="HAMAP-Rule" id="MF_01057"/>
    </source>
</evidence>
<evidence type="ECO:0000256" key="5">
    <source>
        <dbReference type="ARBA" id="ARBA00022691"/>
    </source>
</evidence>
<proteinExistence type="inferred from homology"/>
<protein>
    <recommendedName>
        <fullName evidence="7">tRNA (guanine-N(7)-)-methyltransferase</fullName>
        <ecNumber evidence="7">2.1.1.33</ecNumber>
    </recommendedName>
    <alternativeName>
        <fullName evidence="7">tRNA (guanine(46)-N(7))-methyltransferase</fullName>
    </alternativeName>
    <alternativeName>
        <fullName evidence="7">tRNA(m7G46)-methyltransferase</fullName>
    </alternativeName>
</protein>
<comment type="pathway">
    <text evidence="7">tRNA modification; N(7)-methylguanine-tRNA biosynthesis.</text>
</comment>
<feature type="binding site" evidence="7">
    <location>
        <begin position="205"/>
        <end position="208"/>
    </location>
    <ligand>
        <name>substrate</name>
    </ligand>
</feature>
<accession>A0A5Q2MX71</accession>
<feature type="binding site" evidence="7">
    <location>
        <position position="126"/>
    </location>
    <ligand>
        <name>S-adenosyl-L-methionine</name>
        <dbReference type="ChEBI" id="CHEBI:59789"/>
    </ligand>
</feature>
<name>A0A5Q2MX71_9FIRM</name>
<keyword evidence="5 7" id="KW-0949">S-adenosyl-L-methionine</keyword>
<dbReference type="Gene3D" id="3.40.50.150">
    <property type="entry name" value="Vaccinia Virus protein VP39"/>
    <property type="match status" value="1"/>
</dbReference>
<evidence type="ECO:0000313" key="9">
    <source>
        <dbReference type="Proteomes" id="UP000366051"/>
    </source>
</evidence>
<evidence type="ECO:0000313" key="8">
    <source>
        <dbReference type="EMBL" id="QGG47168.1"/>
    </source>
</evidence>
<dbReference type="InterPro" id="IPR003358">
    <property type="entry name" value="tRNA_(Gua-N-7)_MeTrfase_Trmb"/>
</dbReference>
<keyword evidence="3 7" id="KW-0489">Methyltransferase</keyword>
<dbReference type="PANTHER" id="PTHR23417:SF14">
    <property type="entry name" value="PENTACOTRIPEPTIDE-REPEAT REGION OF PRORP DOMAIN-CONTAINING PROTEIN"/>
    <property type="match status" value="1"/>
</dbReference>
<dbReference type="NCBIfam" id="TIGR00091">
    <property type="entry name" value="tRNA (guanosine(46)-N7)-methyltransferase TrmB"/>
    <property type="match status" value="1"/>
</dbReference>
<comment type="catalytic activity">
    <reaction evidence="1 7">
        <text>guanosine(46) in tRNA + S-adenosyl-L-methionine = N(7)-methylguanosine(46) in tRNA + S-adenosyl-L-homocysteine</text>
        <dbReference type="Rhea" id="RHEA:42708"/>
        <dbReference type="Rhea" id="RHEA-COMP:10188"/>
        <dbReference type="Rhea" id="RHEA-COMP:10189"/>
        <dbReference type="ChEBI" id="CHEBI:57856"/>
        <dbReference type="ChEBI" id="CHEBI:59789"/>
        <dbReference type="ChEBI" id="CHEBI:74269"/>
        <dbReference type="ChEBI" id="CHEBI:74480"/>
        <dbReference type="EC" id="2.1.1.33"/>
    </reaction>
</comment>
<dbReference type="GO" id="GO:0008176">
    <property type="term" value="F:tRNA (guanine(46)-N7)-methyltransferase activity"/>
    <property type="evidence" value="ECO:0007669"/>
    <property type="project" value="UniProtKB-UniRule"/>
</dbReference>
<keyword evidence="9" id="KW-1185">Reference proteome</keyword>
<dbReference type="Pfam" id="PF02390">
    <property type="entry name" value="Methyltransf_4"/>
    <property type="match status" value="1"/>
</dbReference>
<evidence type="ECO:0000256" key="1">
    <source>
        <dbReference type="ARBA" id="ARBA00000142"/>
    </source>
</evidence>
<feature type="binding site" evidence="7">
    <location>
        <position position="162"/>
    </location>
    <ligand>
        <name>substrate</name>
    </ligand>
</feature>
<organism evidence="8 9">
    <name type="scientific">Heliorestis convoluta</name>
    <dbReference type="NCBI Taxonomy" id="356322"/>
    <lineage>
        <taxon>Bacteria</taxon>
        <taxon>Bacillati</taxon>
        <taxon>Bacillota</taxon>
        <taxon>Clostridia</taxon>
        <taxon>Eubacteriales</taxon>
        <taxon>Heliobacteriaceae</taxon>
        <taxon>Heliorestis</taxon>
    </lineage>
</organism>
<evidence type="ECO:0000256" key="3">
    <source>
        <dbReference type="ARBA" id="ARBA00022603"/>
    </source>
</evidence>
<keyword evidence="6 7" id="KW-0819">tRNA processing</keyword>
<dbReference type="CDD" id="cd02440">
    <property type="entry name" value="AdoMet_MTases"/>
    <property type="match status" value="1"/>
</dbReference>
<comment type="caution">
    <text evidence="7">Lacks conserved residue(s) required for the propagation of feature annotation.</text>
</comment>
<dbReference type="InterPro" id="IPR029063">
    <property type="entry name" value="SAM-dependent_MTases_sf"/>
</dbReference>
<dbReference type="HAMAP" id="MF_01057">
    <property type="entry name" value="tRNA_methyltr_TrmB"/>
    <property type="match status" value="1"/>
</dbReference>
<dbReference type="EC" id="2.1.1.33" evidence="7"/>
<feature type="binding site" evidence="7">
    <location>
        <position position="52"/>
    </location>
    <ligand>
        <name>S-adenosyl-L-methionine</name>
        <dbReference type="ChEBI" id="CHEBI:59789"/>
    </ligand>
</feature>
<feature type="binding site" evidence="7">
    <location>
        <position position="130"/>
    </location>
    <ligand>
        <name>substrate</name>
    </ligand>
</feature>
<gene>
    <name evidence="7 8" type="primary">trmB</name>
    <name evidence="8" type="ORF">FTV88_1016</name>
</gene>
<dbReference type="NCBIfam" id="NF001080">
    <property type="entry name" value="PRK00121.2-2"/>
    <property type="match status" value="1"/>
</dbReference>
<dbReference type="OrthoDB" id="9802090at2"/>
<dbReference type="PANTHER" id="PTHR23417">
    <property type="entry name" value="3-DEOXY-D-MANNO-OCTULOSONIC-ACID TRANSFERASE/TRNA GUANINE-N 7 - -METHYLTRANSFERASE"/>
    <property type="match status" value="1"/>
</dbReference>
<keyword evidence="4 7" id="KW-0808">Transferase</keyword>
<evidence type="ECO:0000256" key="2">
    <source>
        <dbReference type="ARBA" id="ARBA00003015"/>
    </source>
</evidence>
<dbReference type="UniPathway" id="UPA00989"/>